<dbReference type="GO" id="GO:0006298">
    <property type="term" value="P:mismatch repair"/>
    <property type="evidence" value="ECO:0007669"/>
    <property type="project" value="TreeGrafter"/>
</dbReference>
<dbReference type="Proteomes" id="UP000663846">
    <property type="component" value="Unassembled WGS sequence"/>
</dbReference>
<feature type="compositionally biased region" description="Polar residues" evidence="6">
    <location>
        <begin position="950"/>
        <end position="969"/>
    </location>
</feature>
<evidence type="ECO:0000259" key="9">
    <source>
        <dbReference type="SMART" id="SM01032"/>
    </source>
</evidence>
<dbReference type="InterPro" id="IPR042488">
    <property type="entry name" value="Rad4_BHD3_sf"/>
</dbReference>
<dbReference type="SMART" id="SM01031">
    <property type="entry name" value="BHD_2"/>
    <property type="match status" value="1"/>
</dbReference>
<dbReference type="Pfam" id="PF10403">
    <property type="entry name" value="BHD_1"/>
    <property type="match status" value="1"/>
</dbReference>
<dbReference type="SMART" id="SM01032">
    <property type="entry name" value="BHD_3"/>
    <property type="match status" value="1"/>
</dbReference>
<dbReference type="GO" id="GO:0005737">
    <property type="term" value="C:cytoplasm"/>
    <property type="evidence" value="ECO:0007669"/>
    <property type="project" value="TreeGrafter"/>
</dbReference>
<dbReference type="Gene3D" id="3.30.70.2460">
    <property type="entry name" value="Rad4, beta-hairpin domain BHD3"/>
    <property type="match status" value="1"/>
</dbReference>
<dbReference type="AlphaFoldDB" id="A0A8H2W8D8"/>
<dbReference type="GO" id="GO:0071942">
    <property type="term" value="C:XPC complex"/>
    <property type="evidence" value="ECO:0007669"/>
    <property type="project" value="TreeGrafter"/>
</dbReference>
<sequence>MDSTDEEDFWDEVEVPQPASHTQTETVEVPLTEAEPHQPLDYNIEITITKKGTSTNEQQADALAKKRQAAAHDRFVRLESHKLHAVALLASLSIRNKWLNDQALKARLLSLVPLPIQHGFTSITKSAHPDPARRGRLFETALVRLVSWFAPSSPATTQNVYMERPTIGWFRIANSGHIKSHTFESGMRRIQILEKREAERRIRRAKRQERRTKRARARVKGKGKARETFSSSSDEDEDEDLEVSDSDDEWYAPERLRSPNSIAKHALQRSGSRDMAALVFVSIVRALGIPARLVSSLQCVPWTVPKDYPSKARKLKSNAVSKLEHHGQDPDIEEDATLGALSRIGSPEINGENNVLSATTHQADRPVDHSNNPTRLKSSIKRKRGAGTGNNPISTIEANRVRQRDQAGGGGTGSKAKVTGPGDAINRDSPIASPSRPTIKLRRARPTGHVLGTAPSPGGTNASSNDKQNDGPPTLWAEVFSRPDGRWIPVDPVRGFVNRAGLFERRDQAGKRKADKLMYVVAMEEDGYARDVTARYAKNFGAHQARARARIAAGRKNGKVEWWDSVMRILKRPYALHRDDVEDAELSHQRALEGLPSSIGAFKDHPIYALERHLRRDEAIHPRTEIAHFRGEPVFPRRNVLSLKPAEGWMRQGRVLRPGMQPIKMAKARASTIRKKRELEVRREDEGEIMVGMYAEWQTELYRPPPVIDGKIPTNDFGNIDLYVPTMLPEGAVHMPQKSCAKVARKLGISFAEAVTGFEFRKRQATPIITGIVIAAENEQVFLEALASYVQSEQAKEAAKRRERVLQRWTRLVQGLRIVQRVDEQYSGDNRADIDGSAHVDDEEAVEPGGFLDDLKDVVKPYNLPQAQPIVPKLIIEEDRGVSELTMPNTLFHDMPDSLSGHTWSAPMEDDERPHEHIELEAHAGPTYDATNAEQPLTMQELADKLSRAKGQTTSEPITGETDATSGTAIRSLPEMELDRRSAEASFEANAVKSDPVDNRSGANQNNTARVTPQLRRSSRRRNPPPTVPVTPTPTRTLRPRQKP</sequence>
<evidence type="ECO:0000259" key="7">
    <source>
        <dbReference type="SMART" id="SM01030"/>
    </source>
</evidence>
<evidence type="ECO:0000256" key="5">
    <source>
        <dbReference type="ARBA" id="ARBA00023242"/>
    </source>
</evidence>
<dbReference type="FunFam" id="3.30.70.2460:FF:000001">
    <property type="entry name" value="DNA repair protein Rad4 family"/>
    <property type="match status" value="1"/>
</dbReference>
<evidence type="ECO:0000256" key="3">
    <source>
        <dbReference type="ARBA" id="ARBA00022763"/>
    </source>
</evidence>
<dbReference type="InterPro" id="IPR018325">
    <property type="entry name" value="Rad4/PNGase_transGLS-fold"/>
</dbReference>
<evidence type="ECO:0008006" key="12">
    <source>
        <dbReference type="Google" id="ProtNLM"/>
    </source>
</evidence>
<evidence type="ECO:0000259" key="8">
    <source>
        <dbReference type="SMART" id="SM01031"/>
    </source>
</evidence>
<dbReference type="GO" id="GO:0003684">
    <property type="term" value="F:damaged DNA binding"/>
    <property type="evidence" value="ECO:0007669"/>
    <property type="project" value="InterPro"/>
</dbReference>
<dbReference type="InterPro" id="IPR004583">
    <property type="entry name" value="DNA_repair_Rad4"/>
</dbReference>
<feature type="domain" description="Rad4 beta-hairpin" evidence="8">
    <location>
        <begin position="643"/>
        <end position="705"/>
    </location>
</feature>
<feature type="compositionally biased region" description="Acidic residues" evidence="6">
    <location>
        <begin position="233"/>
        <end position="251"/>
    </location>
</feature>
<dbReference type="InterPro" id="IPR038765">
    <property type="entry name" value="Papain-like_cys_pep_sf"/>
</dbReference>
<feature type="region of interest" description="Disordered" evidence="6">
    <location>
        <begin position="1"/>
        <end position="25"/>
    </location>
</feature>
<gene>
    <name evidence="10" type="ORF">RDB_LOCUS8574</name>
</gene>
<dbReference type="GO" id="GO:0003697">
    <property type="term" value="F:single-stranded DNA binding"/>
    <property type="evidence" value="ECO:0007669"/>
    <property type="project" value="TreeGrafter"/>
</dbReference>
<evidence type="ECO:0000313" key="11">
    <source>
        <dbReference type="Proteomes" id="UP000663846"/>
    </source>
</evidence>
<feature type="region of interest" description="Disordered" evidence="6">
    <location>
        <begin position="945"/>
        <end position="1044"/>
    </location>
</feature>
<accession>A0A8H2W8D8</accession>
<dbReference type="Gene3D" id="3.30.60.290">
    <property type="entry name" value="Rad4, beta-hairpin domain BHD2"/>
    <property type="match status" value="1"/>
</dbReference>
<reference evidence="10" key="1">
    <citation type="submission" date="2021-01" db="EMBL/GenBank/DDBJ databases">
        <authorList>
            <person name="Kaushik A."/>
        </authorList>
    </citation>
    <scope>NUCLEOTIDE SEQUENCE</scope>
    <source>
        <strain evidence="10">AG1-1C</strain>
    </source>
</reference>
<keyword evidence="3" id="KW-0227">DNA damage</keyword>
<dbReference type="Pfam" id="PF10404">
    <property type="entry name" value="BHD_2"/>
    <property type="match status" value="1"/>
</dbReference>
<dbReference type="PANTHER" id="PTHR12135:SF0">
    <property type="entry name" value="DNA REPAIR PROTEIN COMPLEMENTING XP-C CELLS"/>
    <property type="match status" value="1"/>
</dbReference>
<dbReference type="InterPro" id="IPR018327">
    <property type="entry name" value="BHD_2"/>
</dbReference>
<dbReference type="Gene3D" id="3.90.260.10">
    <property type="entry name" value="Transglutaminase-like"/>
    <property type="match status" value="1"/>
</dbReference>
<feature type="region of interest" description="Disordered" evidence="6">
    <location>
        <begin position="201"/>
        <end position="255"/>
    </location>
</feature>
<feature type="compositionally biased region" description="Basic residues" evidence="6">
    <location>
        <begin position="201"/>
        <end position="223"/>
    </location>
</feature>
<dbReference type="SUPFAM" id="SSF54001">
    <property type="entry name" value="Cysteine proteinases"/>
    <property type="match status" value="1"/>
</dbReference>
<dbReference type="PANTHER" id="PTHR12135">
    <property type="entry name" value="DNA REPAIR PROTEIN XP-C / RAD4"/>
    <property type="match status" value="1"/>
</dbReference>
<comment type="caution">
    <text evidence="10">The sequence shown here is derived from an EMBL/GenBank/DDBJ whole genome shotgun (WGS) entry which is preliminary data.</text>
</comment>
<dbReference type="GO" id="GO:0000111">
    <property type="term" value="C:nucleotide-excision repair factor 2 complex"/>
    <property type="evidence" value="ECO:0007669"/>
    <property type="project" value="TreeGrafter"/>
</dbReference>
<dbReference type="Gene3D" id="2.20.20.110">
    <property type="entry name" value="Rad4, beta-hairpin domain BHD1"/>
    <property type="match status" value="1"/>
</dbReference>
<dbReference type="Pfam" id="PF03835">
    <property type="entry name" value="Rad4"/>
    <property type="match status" value="1"/>
</dbReference>
<feature type="region of interest" description="Disordered" evidence="6">
    <location>
        <begin position="360"/>
        <end position="477"/>
    </location>
</feature>
<proteinExistence type="inferred from homology"/>
<protein>
    <recommendedName>
        <fullName evidence="12">DNA repair protein rhp42</fullName>
    </recommendedName>
</protein>
<dbReference type="InterPro" id="IPR018326">
    <property type="entry name" value="Rad4_beta-hairpin_dom1"/>
</dbReference>
<evidence type="ECO:0000256" key="2">
    <source>
        <dbReference type="ARBA" id="ARBA00009525"/>
    </source>
</evidence>
<dbReference type="InterPro" id="IPR018328">
    <property type="entry name" value="Rad4_beta-hairpin_dom3"/>
</dbReference>
<comment type="similarity">
    <text evidence="2">Belongs to the XPC family.</text>
</comment>
<evidence type="ECO:0000313" key="10">
    <source>
        <dbReference type="EMBL" id="CAE6347867.1"/>
    </source>
</evidence>
<keyword evidence="4" id="KW-0234">DNA repair</keyword>
<comment type="subcellular location">
    <subcellularLocation>
        <location evidence="1">Nucleus</location>
    </subcellularLocation>
</comment>
<keyword evidence="5" id="KW-0539">Nucleus</keyword>
<name>A0A8H2W8D8_9AGAM</name>
<dbReference type="Pfam" id="PF10405">
    <property type="entry name" value="BHD_3"/>
    <property type="match status" value="1"/>
</dbReference>
<feature type="domain" description="Rad4 beta-hairpin" evidence="9">
    <location>
        <begin position="712"/>
        <end position="786"/>
    </location>
</feature>
<evidence type="ECO:0000256" key="4">
    <source>
        <dbReference type="ARBA" id="ARBA00023204"/>
    </source>
</evidence>
<feature type="domain" description="Rad4 beta-hairpin" evidence="7">
    <location>
        <begin position="591"/>
        <end position="641"/>
    </location>
</feature>
<evidence type="ECO:0000256" key="6">
    <source>
        <dbReference type="SAM" id="MobiDB-lite"/>
    </source>
</evidence>
<dbReference type="InterPro" id="IPR036985">
    <property type="entry name" value="Transglutaminase-like_sf"/>
</dbReference>
<evidence type="ECO:0000256" key="1">
    <source>
        <dbReference type="ARBA" id="ARBA00004123"/>
    </source>
</evidence>
<dbReference type="EMBL" id="CAJMWS010000045">
    <property type="protein sequence ID" value="CAE6347867.1"/>
    <property type="molecule type" value="Genomic_DNA"/>
</dbReference>
<feature type="compositionally biased region" description="Acidic residues" evidence="6">
    <location>
        <begin position="1"/>
        <end position="14"/>
    </location>
</feature>
<organism evidence="10 11">
    <name type="scientific">Rhizoctonia solani</name>
    <dbReference type="NCBI Taxonomy" id="456999"/>
    <lineage>
        <taxon>Eukaryota</taxon>
        <taxon>Fungi</taxon>
        <taxon>Dikarya</taxon>
        <taxon>Basidiomycota</taxon>
        <taxon>Agaricomycotina</taxon>
        <taxon>Agaricomycetes</taxon>
        <taxon>Cantharellales</taxon>
        <taxon>Ceratobasidiaceae</taxon>
        <taxon>Rhizoctonia</taxon>
    </lineage>
</organism>
<dbReference type="SMART" id="SM01030">
    <property type="entry name" value="BHD_1"/>
    <property type="match status" value="1"/>
</dbReference>
<dbReference type="GO" id="GO:0006289">
    <property type="term" value="P:nucleotide-excision repair"/>
    <property type="evidence" value="ECO:0007669"/>
    <property type="project" value="InterPro"/>
</dbReference>